<sequence length="121" mass="13900">MANGILGYIWDFCSSQPCERVSSETGRRARPFFGRRATPVLKFRTYSWILMREVDFPLSAWMAVVFLYPNLPSYLIPEGHNKACTVFAWTFVNIISSGKLALKLLKLDEMYIISLNCGEYC</sequence>
<evidence type="ECO:0000313" key="1">
    <source>
        <dbReference type="EMBL" id="KAJ8466127.1"/>
    </source>
</evidence>
<keyword evidence="2" id="KW-1185">Reference proteome</keyword>
<evidence type="ECO:0000313" key="2">
    <source>
        <dbReference type="Proteomes" id="UP001222027"/>
    </source>
</evidence>
<proteinExistence type="predicted"/>
<protein>
    <submittedName>
        <fullName evidence="1">Uncharacterized protein</fullName>
    </submittedName>
</protein>
<dbReference type="EMBL" id="JAQQAF010000008">
    <property type="protein sequence ID" value="KAJ8466127.1"/>
    <property type="molecule type" value="Genomic_DNA"/>
</dbReference>
<accession>A0AAV8P4A4</accession>
<dbReference type="Proteomes" id="UP001222027">
    <property type="component" value="Unassembled WGS sequence"/>
</dbReference>
<comment type="caution">
    <text evidence="1">The sequence shown here is derived from an EMBL/GenBank/DDBJ whole genome shotgun (WGS) entry which is preliminary data.</text>
</comment>
<gene>
    <name evidence="1" type="ORF">OPV22_028679</name>
</gene>
<dbReference type="AlphaFoldDB" id="A0AAV8P4A4"/>
<name>A0AAV8P4A4_ENSVE</name>
<reference evidence="1 2" key="1">
    <citation type="submission" date="2022-12" db="EMBL/GenBank/DDBJ databases">
        <title>Chromosome-scale assembly of the Ensete ventricosum genome.</title>
        <authorList>
            <person name="Dussert Y."/>
            <person name="Stocks J."/>
            <person name="Wendawek A."/>
            <person name="Woldeyes F."/>
            <person name="Nichols R.A."/>
            <person name="Borrell J.S."/>
        </authorList>
    </citation>
    <scope>NUCLEOTIDE SEQUENCE [LARGE SCALE GENOMIC DNA]</scope>
    <source>
        <strain evidence="2">cv. Maze</strain>
        <tissue evidence="1">Seeds</tissue>
    </source>
</reference>
<organism evidence="1 2">
    <name type="scientific">Ensete ventricosum</name>
    <name type="common">Abyssinian banana</name>
    <name type="synonym">Musa ensete</name>
    <dbReference type="NCBI Taxonomy" id="4639"/>
    <lineage>
        <taxon>Eukaryota</taxon>
        <taxon>Viridiplantae</taxon>
        <taxon>Streptophyta</taxon>
        <taxon>Embryophyta</taxon>
        <taxon>Tracheophyta</taxon>
        <taxon>Spermatophyta</taxon>
        <taxon>Magnoliopsida</taxon>
        <taxon>Liliopsida</taxon>
        <taxon>Zingiberales</taxon>
        <taxon>Musaceae</taxon>
        <taxon>Ensete</taxon>
    </lineage>
</organism>